<proteinExistence type="predicted"/>
<organism evidence="2 3">
    <name type="scientific">Aspergillus ellipticus CBS 707.79</name>
    <dbReference type="NCBI Taxonomy" id="1448320"/>
    <lineage>
        <taxon>Eukaryota</taxon>
        <taxon>Fungi</taxon>
        <taxon>Dikarya</taxon>
        <taxon>Ascomycota</taxon>
        <taxon>Pezizomycotina</taxon>
        <taxon>Eurotiomycetes</taxon>
        <taxon>Eurotiomycetidae</taxon>
        <taxon>Eurotiales</taxon>
        <taxon>Aspergillaceae</taxon>
        <taxon>Aspergillus</taxon>
        <taxon>Aspergillus subgen. Circumdati</taxon>
    </lineage>
</organism>
<dbReference type="AlphaFoldDB" id="A0A319DU40"/>
<gene>
    <name evidence="2" type="ORF">BO71DRAFT_437152</name>
</gene>
<keyword evidence="3" id="KW-1185">Reference proteome</keyword>
<feature type="region of interest" description="Disordered" evidence="1">
    <location>
        <begin position="1"/>
        <end position="22"/>
    </location>
</feature>
<dbReference type="Proteomes" id="UP000247810">
    <property type="component" value="Unassembled WGS sequence"/>
</dbReference>
<evidence type="ECO:0000256" key="1">
    <source>
        <dbReference type="SAM" id="MobiDB-lite"/>
    </source>
</evidence>
<name>A0A319DU40_9EURO</name>
<accession>A0A319DU40</accession>
<sequence length="278" mass="30815">MGGLQQRSKRKRSITDEVSPIDSRPTSILKSMKIVEAAASAASAAMSALSAAVSATTQAISAESELMGSVREPFADEIDETYLCGNPQSPGMMVANFQIDEEPSAICQDLATTSQDMSVIRQGTWTTLQNMEYELDKFKRETLDGILQMGAIVRHQVIENYRKEVLYIMESVHSSLAAAEVSWTCQGALDADLKLYVSGERDDENIFRQIYGLSVQSAKYMATAQMNRARYPHIGPRIQAIFYELTSLLEANPPNNPIANSDERIVELHKRLWDAIKA</sequence>
<protein>
    <submittedName>
        <fullName evidence="2">Uncharacterized protein</fullName>
    </submittedName>
</protein>
<evidence type="ECO:0000313" key="2">
    <source>
        <dbReference type="EMBL" id="PYH99784.1"/>
    </source>
</evidence>
<reference evidence="2 3" key="1">
    <citation type="submission" date="2018-02" db="EMBL/GenBank/DDBJ databases">
        <title>The genomes of Aspergillus section Nigri reveals drivers in fungal speciation.</title>
        <authorList>
            <consortium name="DOE Joint Genome Institute"/>
            <person name="Vesth T.C."/>
            <person name="Nybo J."/>
            <person name="Theobald S."/>
            <person name="Brandl J."/>
            <person name="Frisvad J.C."/>
            <person name="Nielsen K.F."/>
            <person name="Lyhne E.K."/>
            <person name="Kogle M.E."/>
            <person name="Kuo A."/>
            <person name="Riley R."/>
            <person name="Clum A."/>
            <person name="Nolan M."/>
            <person name="Lipzen A."/>
            <person name="Salamov A."/>
            <person name="Henrissat B."/>
            <person name="Wiebenga A."/>
            <person name="De vries R.P."/>
            <person name="Grigoriev I.V."/>
            <person name="Mortensen U.H."/>
            <person name="Andersen M.R."/>
            <person name="Baker S.E."/>
        </authorList>
    </citation>
    <scope>NUCLEOTIDE SEQUENCE [LARGE SCALE GENOMIC DNA]</scope>
    <source>
        <strain evidence="2 3">CBS 707.79</strain>
    </source>
</reference>
<evidence type="ECO:0000313" key="3">
    <source>
        <dbReference type="Proteomes" id="UP000247810"/>
    </source>
</evidence>
<dbReference type="VEuPathDB" id="FungiDB:BO71DRAFT_437152"/>
<dbReference type="EMBL" id="KZ825799">
    <property type="protein sequence ID" value="PYH99784.1"/>
    <property type="molecule type" value="Genomic_DNA"/>
</dbReference>